<dbReference type="SUPFAM" id="SSF56112">
    <property type="entry name" value="Protein kinase-like (PK-like)"/>
    <property type="match status" value="1"/>
</dbReference>
<evidence type="ECO:0000313" key="1">
    <source>
        <dbReference type="EMBL" id="KAL2540105.1"/>
    </source>
</evidence>
<organism evidence="1 2">
    <name type="scientific">Abeliophyllum distichum</name>
    <dbReference type="NCBI Taxonomy" id="126358"/>
    <lineage>
        <taxon>Eukaryota</taxon>
        <taxon>Viridiplantae</taxon>
        <taxon>Streptophyta</taxon>
        <taxon>Embryophyta</taxon>
        <taxon>Tracheophyta</taxon>
        <taxon>Spermatophyta</taxon>
        <taxon>Magnoliopsida</taxon>
        <taxon>eudicotyledons</taxon>
        <taxon>Gunneridae</taxon>
        <taxon>Pentapetalae</taxon>
        <taxon>asterids</taxon>
        <taxon>lamiids</taxon>
        <taxon>Lamiales</taxon>
        <taxon>Oleaceae</taxon>
        <taxon>Forsythieae</taxon>
        <taxon>Abeliophyllum</taxon>
    </lineage>
</organism>
<dbReference type="Gene3D" id="1.10.510.10">
    <property type="entry name" value="Transferase(Phosphotransferase) domain 1"/>
    <property type="match status" value="1"/>
</dbReference>
<protein>
    <submittedName>
        <fullName evidence="1">Receptor-like serine/threonine-protein kinase</fullName>
    </submittedName>
</protein>
<sequence>MSDDCYSVDWVPRDGQLYAGRKKKSRNRSRVSVDWWLEGFSGELWRIRRFSYDSISGEIPKTGSISSTPSMRRTVCYVAPEPLQVTLLPMSDFQRANLLSWARNLACAGKLLGLVDQNIQSLNKEQALLCITMALLYVQKSPVHRPSMKELVAMLCGDLESPQLPVEFSPSLPPASHLSRTRNFGEFYSDAYFSTKRTKLLSAVTYL</sequence>
<accession>A0ABD1VRV1</accession>
<comment type="caution">
    <text evidence="1">The sequence shown here is derived from an EMBL/GenBank/DDBJ whole genome shotgun (WGS) entry which is preliminary data.</text>
</comment>
<keyword evidence="2" id="KW-1185">Reference proteome</keyword>
<proteinExistence type="predicted"/>
<dbReference type="PANTHER" id="PTHR46821">
    <property type="entry name" value="OS07G0586332 PROTEIN"/>
    <property type="match status" value="1"/>
</dbReference>
<gene>
    <name evidence="1" type="ORF">Adt_01083</name>
</gene>
<dbReference type="AlphaFoldDB" id="A0ABD1VRV1"/>
<evidence type="ECO:0000313" key="2">
    <source>
        <dbReference type="Proteomes" id="UP001604336"/>
    </source>
</evidence>
<dbReference type="Proteomes" id="UP001604336">
    <property type="component" value="Unassembled WGS sequence"/>
</dbReference>
<dbReference type="PANTHER" id="PTHR46821:SF7">
    <property type="entry name" value="PROTEIN KINASE SUPERFAMILY PROTEIN"/>
    <property type="match status" value="1"/>
</dbReference>
<dbReference type="InterPro" id="IPR044576">
    <property type="entry name" value="At4g25390-like"/>
</dbReference>
<reference evidence="2" key="1">
    <citation type="submission" date="2024-07" db="EMBL/GenBank/DDBJ databases">
        <title>Two chromosome-level genome assemblies of Korean endemic species Abeliophyllum distichum and Forsythia ovata (Oleaceae).</title>
        <authorList>
            <person name="Jang H."/>
        </authorList>
    </citation>
    <scope>NUCLEOTIDE SEQUENCE [LARGE SCALE GENOMIC DNA]</scope>
</reference>
<name>A0ABD1VRV1_9LAMI</name>
<dbReference type="EMBL" id="JBFOLK010000001">
    <property type="protein sequence ID" value="KAL2540105.1"/>
    <property type="molecule type" value="Genomic_DNA"/>
</dbReference>
<dbReference type="InterPro" id="IPR011009">
    <property type="entry name" value="Kinase-like_dom_sf"/>
</dbReference>